<proteinExistence type="predicted"/>
<organism evidence="2 3">
    <name type="scientific">Peronospora belbahrii</name>
    <dbReference type="NCBI Taxonomy" id="622444"/>
    <lineage>
        <taxon>Eukaryota</taxon>
        <taxon>Sar</taxon>
        <taxon>Stramenopiles</taxon>
        <taxon>Oomycota</taxon>
        <taxon>Peronosporomycetes</taxon>
        <taxon>Peronosporales</taxon>
        <taxon>Peronosporaceae</taxon>
        <taxon>Peronospora</taxon>
    </lineage>
</organism>
<dbReference type="EMBL" id="CAKKTJ010000168">
    <property type="protein sequence ID" value="CAH0477401.1"/>
    <property type="molecule type" value="Genomic_DNA"/>
</dbReference>
<sequence>MEISTSVQTLINTFELMTQANAVSASVSRSRSASGFKKTLPNADNTPVTTFVERMKTQHSCIQSKVTELNQKAEKAVEPQKELEKETEEDSAATSIKSAAYKGLTINTSNKYDTTVRDSCNSTFYSMASHTPSAYSTASTCSLDSLLSLSDLLPEELQVSSKTRPEIVVKRSRPTLDEHSQQQTASKLTAPTCSVLIRKPLSTKKKESSNLGSKSTCRSSKSTRNVMVPSPLARTLSTSSSSPRYMDYDSSPRYAATKAWNMERRRQLEERNRSFAANKANKHPSSKTAHVGAAGTVAIVKCQGHDPGRKRPKSAAA</sequence>
<evidence type="ECO:0000313" key="3">
    <source>
        <dbReference type="Proteomes" id="UP001160483"/>
    </source>
</evidence>
<reference evidence="2" key="1">
    <citation type="submission" date="2021-11" db="EMBL/GenBank/DDBJ databases">
        <authorList>
            <person name="Islam A."/>
            <person name="Islam S."/>
            <person name="Flora M.S."/>
            <person name="Rahman M."/>
            <person name="Ziaur R.M."/>
            <person name="Epstein J.H."/>
            <person name="Hassan M."/>
            <person name="Klassen M."/>
            <person name="Woodard K."/>
            <person name="Webb A."/>
            <person name="Webby R.J."/>
            <person name="El Zowalaty M.E."/>
        </authorList>
    </citation>
    <scope>NUCLEOTIDE SEQUENCE</scope>
    <source>
        <strain evidence="2">Pbs3</strain>
    </source>
</reference>
<feature type="region of interest" description="Disordered" evidence="1">
    <location>
        <begin position="199"/>
        <end position="250"/>
    </location>
</feature>
<evidence type="ECO:0000256" key="1">
    <source>
        <dbReference type="SAM" id="MobiDB-lite"/>
    </source>
</evidence>
<evidence type="ECO:0000313" key="2">
    <source>
        <dbReference type="EMBL" id="CAH0477401.1"/>
    </source>
</evidence>
<name>A0AAU9LBF5_9STRA</name>
<feature type="compositionally biased region" description="Low complexity" evidence="1">
    <location>
        <begin position="213"/>
        <end position="224"/>
    </location>
</feature>
<accession>A0AAU9LBF5</accession>
<gene>
    <name evidence="2" type="ORF">PBS003_LOCUS4150</name>
</gene>
<dbReference type="AlphaFoldDB" id="A0AAU9LBF5"/>
<comment type="caution">
    <text evidence="2">The sequence shown here is derived from an EMBL/GenBank/DDBJ whole genome shotgun (WGS) entry which is preliminary data.</text>
</comment>
<protein>
    <submittedName>
        <fullName evidence="2">Uncharacterized protein</fullName>
    </submittedName>
</protein>
<dbReference type="Proteomes" id="UP001160483">
    <property type="component" value="Unassembled WGS sequence"/>
</dbReference>